<evidence type="ECO:0000256" key="1">
    <source>
        <dbReference type="ARBA" id="ARBA00022676"/>
    </source>
</evidence>
<dbReference type="EMBL" id="QRTP01000002">
    <property type="protein sequence ID" value="RGQ86489.1"/>
    <property type="molecule type" value="Genomic_DNA"/>
</dbReference>
<evidence type="ECO:0000313" key="4">
    <source>
        <dbReference type="EMBL" id="RGQ86489.1"/>
    </source>
</evidence>
<dbReference type="GO" id="GO:0008918">
    <property type="term" value="F:lipopolysaccharide 3-alpha-galactosyltransferase activity"/>
    <property type="evidence" value="ECO:0007669"/>
    <property type="project" value="InterPro"/>
</dbReference>
<accession>A0A412CHQ2</accession>
<dbReference type="SUPFAM" id="SSF53448">
    <property type="entry name" value="Nucleotide-diphospho-sugar transferases"/>
    <property type="match status" value="1"/>
</dbReference>
<dbReference type="InterPro" id="IPR002495">
    <property type="entry name" value="Glyco_trans_8"/>
</dbReference>
<dbReference type="InterPro" id="IPR050748">
    <property type="entry name" value="Glycosyltrans_8_dom-fam"/>
</dbReference>
<dbReference type="PANTHER" id="PTHR13778">
    <property type="entry name" value="GLYCOSYLTRANSFERASE 8 DOMAIN-CONTAINING PROTEIN"/>
    <property type="match status" value="1"/>
</dbReference>
<keyword evidence="2" id="KW-0808">Transferase</keyword>
<organism evidence="4 5">
    <name type="scientific">Megamonas rupellensis</name>
    <dbReference type="NCBI Taxonomy" id="491921"/>
    <lineage>
        <taxon>Bacteria</taxon>
        <taxon>Bacillati</taxon>
        <taxon>Bacillota</taxon>
        <taxon>Negativicutes</taxon>
        <taxon>Selenomonadales</taxon>
        <taxon>Selenomonadaceae</taxon>
        <taxon>Megamonas</taxon>
    </lineage>
</organism>
<dbReference type="Gene3D" id="3.90.550.10">
    <property type="entry name" value="Spore Coat Polysaccharide Biosynthesis Protein SpsA, Chain A"/>
    <property type="match status" value="1"/>
</dbReference>
<dbReference type="RefSeq" id="WP_118035417.1">
    <property type="nucleotide sequence ID" value="NZ_QRTP01000002.1"/>
</dbReference>
<dbReference type="GO" id="GO:0046872">
    <property type="term" value="F:metal ion binding"/>
    <property type="evidence" value="ECO:0007669"/>
    <property type="project" value="UniProtKB-KW"/>
</dbReference>
<name>A0A412CHQ2_9FIRM</name>
<evidence type="ECO:0000256" key="3">
    <source>
        <dbReference type="ARBA" id="ARBA00022723"/>
    </source>
</evidence>
<gene>
    <name evidence="4" type="ORF">DWY77_00945</name>
</gene>
<dbReference type="AlphaFoldDB" id="A0A412CHQ2"/>
<comment type="caution">
    <text evidence="4">The sequence shown here is derived from an EMBL/GenBank/DDBJ whole genome shotgun (WGS) entry which is preliminary data.</text>
</comment>
<protein>
    <submittedName>
        <fullName evidence="4">Uncharacterized protein</fullName>
    </submittedName>
</protein>
<sequence>MYTLEKTITNTITFGFPHDFNKSIHICYGIDNNFVRGSITSIASIIKNNPNKNFTFHVIISNLNNYSKNMFKLLSEQYSLNIYIYEINLEIISKIVKLGRFQISLYYRFIFPLILKNINKCIYIDADIICLNNADYLFNLELNNNIIAAIPDTIKTNAERFLDKQLSSLNPNTHKYFNAGLLVINIPLWNKFMISEKAIHMLNTQDFTCKDQDVLNILCTNNIKYLPKEYNCIDTNEISNIKNIVLLHLTISPKPWFLAYKISPYFDKFKYNTYMLYEKLTPYKLIPPQEPKTYKELEHYSKMLRKSGYYLTAIKYYLKYLIAKIKK</sequence>
<dbReference type="CDD" id="cd04194">
    <property type="entry name" value="GT8_A4GalT_like"/>
    <property type="match status" value="1"/>
</dbReference>
<proteinExistence type="predicted"/>
<reference evidence="4 5" key="1">
    <citation type="submission" date="2018-08" db="EMBL/GenBank/DDBJ databases">
        <title>A genome reference for cultivated species of the human gut microbiota.</title>
        <authorList>
            <person name="Zou Y."/>
            <person name="Xue W."/>
            <person name="Luo G."/>
        </authorList>
    </citation>
    <scope>NUCLEOTIDE SEQUENCE [LARGE SCALE GENOMIC DNA]</scope>
    <source>
        <strain evidence="4 5">AF27-12</strain>
    </source>
</reference>
<keyword evidence="1" id="KW-0328">Glycosyltransferase</keyword>
<keyword evidence="3" id="KW-0479">Metal-binding</keyword>
<dbReference type="Pfam" id="PF01501">
    <property type="entry name" value="Glyco_transf_8"/>
    <property type="match status" value="1"/>
</dbReference>
<dbReference type="InterPro" id="IPR029044">
    <property type="entry name" value="Nucleotide-diphossugar_trans"/>
</dbReference>
<dbReference type="PANTHER" id="PTHR13778:SF47">
    <property type="entry name" value="LIPOPOLYSACCHARIDE 1,3-GALACTOSYLTRANSFERASE"/>
    <property type="match status" value="1"/>
</dbReference>
<evidence type="ECO:0000313" key="5">
    <source>
        <dbReference type="Proteomes" id="UP000286147"/>
    </source>
</evidence>
<evidence type="ECO:0000256" key="2">
    <source>
        <dbReference type="ARBA" id="ARBA00022679"/>
    </source>
</evidence>
<dbReference type="Proteomes" id="UP000286147">
    <property type="component" value="Unassembled WGS sequence"/>
</dbReference>